<dbReference type="PANTHER" id="PTHR11360">
    <property type="entry name" value="MONOCARBOXYLATE TRANSPORTER"/>
    <property type="match status" value="1"/>
</dbReference>
<evidence type="ECO:0000256" key="1">
    <source>
        <dbReference type="ARBA" id="ARBA00004141"/>
    </source>
</evidence>
<evidence type="ECO:0000313" key="4">
    <source>
        <dbReference type="Proteomes" id="UP000694843"/>
    </source>
</evidence>
<dbReference type="KEGG" id="hazt:108676988"/>
<feature type="transmembrane region" description="Helical" evidence="2">
    <location>
        <begin position="356"/>
        <end position="373"/>
    </location>
</feature>
<feature type="transmembrane region" description="Helical" evidence="2">
    <location>
        <begin position="214"/>
        <end position="234"/>
    </location>
</feature>
<dbReference type="PROSITE" id="PS50850">
    <property type="entry name" value="MFS"/>
    <property type="match status" value="1"/>
</dbReference>
<dbReference type="AlphaFoldDB" id="A0A8B7P3T7"/>
<dbReference type="RefSeq" id="XP_018020620.1">
    <property type="nucleotide sequence ID" value="XM_018165131.2"/>
</dbReference>
<feature type="transmembrane region" description="Helical" evidence="2">
    <location>
        <begin position="56"/>
        <end position="75"/>
    </location>
</feature>
<feature type="transmembrane region" description="Helical" evidence="2">
    <location>
        <begin position="379"/>
        <end position="398"/>
    </location>
</feature>
<dbReference type="Gene3D" id="1.20.1250.20">
    <property type="entry name" value="MFS general substrate transporter like domains"/>
    <property type="match status" value="1"/>
</dbReference>
<dbReference type="OrthoDB" id="6354858at2759"/>
<keyword evidence="4" id="KW-1185">Reference proteome</keyword>
<name>A0A8B7P3T7_HYAAZ</name>
<feature type="transmembrane region" description="Helical" evidence="2">
    <location>
        <begin position="419"/>
        <end position="439"/>
    </location>
</feature>
<feature type="transmembrane region" description="Helical" evidence="2">
    <location>
        <begin position="445"/>
        <end position="464"/>
    </location>
</feature>
<dbReference type="InterPro" id="IPR036259">
    <property type="entry name" value="MFS_trans_sf"/>
</dbReference>
<evidence type="ECO:0000313" key="5">
    <source>
        <dbReference type="RefSeq" id="XP_018020620.1"/>
    </source>
</evidence>
<dbReference type="GO" id="GO:0016020">
    <property type="term" value="C:membrane"/>
    <property type="evidence" value="ECO:0007669"/>
    <property type="project" value="UniProtKB-SubCell"/>
</dbReference>
<dbReference type="Proteomes" id="UP000694843">
    <property type="component" value="Unplaced"/>
</dbReference>
<dbReference type="SUPFAM" id="SSF103473">
    <property type="entry name" value="MFS general substrate transporter"/>
    <property type="match status" value="1"/>
</dbReference>
<dbReference type="PANTHER" id="PTHR11360:SF306">
    <property type="entry name" value="RE01051P"/>
    <property type="match status" value="1"/>
</dbReference>
<dbReference type="GO" id="GO:0008028">
    <property type="term" value="F:monocarboxylic acid transmembrane transporter activity"/>
    <property type="evidence" value="ECO:0007669"/>
    <property type="project" value="TreeGrafter"/>
</dbReference>
<dbReference type="InterPro" id="IPR011701">
    <property type="entry name" value="MFS"/>
</dbReference>
<feature type="transmembrane region" description="Helical" evidence="2">
    <location>
        <begin position="285"/>
        <end position="305"/>
    </location>
</feature>
<feature type="transmembrane region" description="Helical" evidence="2">
    <location>
        <begin position="127"/>
        <end position="149"/>
    </location>
</feature>
<proteinExistence type="predicted"/>
<evidence type="ECO:0000256" key="2">
    <source>
        <dbReference type="SAM" id="Phobius"/>
    </source>
</evidence>
<feature type="domain" description="Major facilitator superfamily (MFS) profile" evidence="3">
    <location>
        <begin position="57"/>
        <end position="480"/>
    </location>
</feature>
<sequence length="480" mass="52051">METKSNFLGVDNKAFEEETIEGKKKPCIGGETVLSEVKPQQPRPTTTADELKDTGYAWLVVAVMFLSNVVTAGYIKSFGVIYNAVEIAYPDTSATAGGVVVALLSGCRNGLAPVVGAAAVQFGARPVMIFGIVLCSGGLFASFFCNSVATLAITLGAMMGTGMCAVETCQIVVMPEYFRNKKELANSIRVAGYPLGGAAFPFFLLPFFEYFGLKLTFIILSALFAQLAVFVFLIRPFSTHVKMAEVKKSRKEKASKSISNGAVAMDDSKLSQEKPIKAKKFDLKLFLNPIYLTHIGMIVGFSAALPHAQYFVAVYGKAIGFSLEQNSILLAYQAVLDSFTRLLLGYMLDKKIFKKTHCFVVCLVVAGIGTAMIPASTNFWVVMFTFSIFSLGSSGYFANINVILIDQFGEHNVASSWGFIRMIQGILNFLYPPLLGYLVDVTGSYYLTFLTMGIGLTCAGLSIASQPLVARAAKIDMIFY</sequence>
<dbReference type="Pfam" id="PF07690">
    <property type="entry name" value="MFS_1"/>
    <property type="match status" value="1"/>
</dbReference>
<dbReference type="GeneID" id="108676988"/>
<feature type="transmembrane region" description="Helical" evidence="2">
    <location>
        <begin position="190"/>
        <end position="208"/>
    </location>
</feature>
<dbReference type="InterPro" id="IPR020846">
    <property type="entry name" value="MFS_dom"/>
</dbReference>
<keyword evidence="2" id="KW-1133">Transmembrane helix</keyword>
<organism evidence="4 5">
    <name type="scientific">Hyalella azteca</name>
    <name type="common">Amphipod</name>
    <dbReference type="NCBI Taxonomy" id="294128"/>
    <lineage>
        <taxon>Eukaryota</taxon>
        <taxon>Metazoa</taxon>
        <taxon>Ecdysozoa</taxon>
        <taxon>Arthropoda</taxon>
        <taxon>Crustacea</taxon>
        <taxon>Multicrustacea</taxon>
        <taxon>Malacostraca</taxon>
        <taxon>Eumalacostraca</taxon>
        <taxon>Peracarida</taxon>
        <taxon>Amphipoda</taxon>
        <taxon>Senticaudata</taxon>
        <taxon>Talitrida</taxon>
        <taxon>Talitroidea</taxon>
        <taxon>Hyalellidae</taxon>
        <taxon>Hyalella</taxon>
    </lineage>
</organism>
<dbReference type="InterPro" id="IPR050327">
    <property type="entry name" value="Proton-linked_MCT"/>
</dbReference>
<keyword evidence="2" id="KW-0472">Membrane</keyword>
<protein>
    <submittedName>
        <fullName evidence="5">Monocarboxylate transporter 1 isoform X1</fullName>
    </submittedName>
</protein>
<comment type="subcellular location">
    <subcellularLocation>
        <location evidence="1">Membrane</location>
        <topology evidence="1">Multi-pass membrane protein</topology>
    </subcellularLocation>
</comment>
<feature type="transmembrane region" description="Helical" evidence="2">
    <location>
        <begin position="325"/>
        <end position="344"/>
    </location>
</feature>
<keyword evidence="2" id="KW-0812">Transmembrane</keyword>
<evidence type="ECO:0000259" key="3">
    <source>
        <dbReference type="PROSITE" id="PS50850"/>
    </source>
</evidence>
<gene>
    <name evidence="5" type="primary">LOC108676988</name>
</gene>
<reference evidence="5" key="1">
    <citation type="submission" date="2025-08" db="UniProtKB">
        <authorList>
            <consortium name="RefSeq"/>
        </authorList>
    </citation>
    <scope>IDENTIFICATION</scope>
    <source>
        <tissue evidence="5">Whole organism</tissue>
    </source>
</reference>
<accession>A0A8B7P3T7</accession>